<feature type="non-terminal residue" evidence="3">
    <location>
        <position position="1"/>
    </location>
</feature>
<accession>A0A7K9H8Q7</accession>
<protein>
    <submittedName>
        <fullName evidence="3">CD4 protein</fullName>
    </submittedName>
</protein>
<dbReference type="InterPro" id="IPR036179">
    <property type="entry name" value="Ig-like_dom_sf"/>
</dbReference>
<name>A0A7K9H8Q7_9PICI</name>
<dbReference type="PROSITE" id="PS50835">
    <property type="entry name" value="IG_LIKE"/>
    <property type="match status" value="1"/>
</dbReference>
<keyword evidence="1" id="KW-0812">Transmembrane</keyword>
<keyword evidence="1" id="KW-1133">Transmembrane helix</keyword>
<feature type="transmembrane region" description="Helical" evidence="1">
    <location>
        <begin position="340"/>
        <end position="368"/>
    </location>
</feature>
<dbReference type="PANTHER" id="PTHR11422:SF0">
    <property type="entry name" value="T-CELL SURFACE GLYCOPROTEIN CD4"/>
    <property type="match status" value="1"/>
</dbReference>
<evidence type="ECO:0000313" key="3">
    <source>
        <dbReference type="EMBL" id="NXH10239.1"/>
    </source>
</evidence>
<dbReference type="EMBL" id="VWZO01001592">
    <property type="protein sequence ID" value="NXH10239.1"/>
    <property type="molecule type" value="Genomic_DNA"/>
</dbReference>
<comment type="caution">
    <text evidence="3">The sequence shown here is derived from an EMBL/GenBank/DDBJ whole genome shotgun (WGS) entry which is preliminary data.</text>
</comment>
<dbReference type="SUPFAM" id="SSF48726">
    <property type="entry name" value="Immunoglobulin"/>
    <property type="match status" value="1"/>
</dbReference>
<dbReference type="Proteomes" id="UP000534107">
    <property type="component" value="Unassembled WGS sequence"/>
</dbReference>
<keyword evidence="1" id="KW-0472">Membrane</keyword>
<evidence type="ECO:0000259" key="2">
    <source>
        <dbReference type="PROSITE" id="PS50835"/>
    </source>
</evidence>
<evidence type="ECO:0000313" key="4">
    <source>
        <dbReference type="Proteomes" id="UP000534107"/>
    </source>
</evidence>
<dbReference type="Pfam" id="PF12104">
    <property type="entry name" value="Tcell_CD4_C"/>
    <property type="match status" value="1"/>
</dbReference>
<dbReference type="InterPro" id="IPR003599">
    <property type="entry name" value="Ig_sub"/>
</dbReference>
<dbReference type="InterPro" id="IPR013783">
    <property type="entry name" value="Ig-like_fold"/>
</dbReference>
<dbReference type="Pfam" id="PF09191">
    <property type="entry name" value="CD4-extracel"/>
    <property type="match status" value="1"/>
</dbReference>
<keyword evidence="4" id="KW-1185">Reference proteome</keyword>
<feature type="domain" description="Ig-like" evidence="2">
    <location>
        <begin position="265"/>
        <end position="329"/>
    </location>
</feature>
<dbReference type="AlphaFoldDB" id="A0A7K9H8Q7"/>
<dbReference type="Gene3D" id="1.20.5.900">
    <property type="entry name" value="transmembrane domain of human cd4"/>
    <property type="match status" value="1"/>
</dbReference>
<feature type="non-terminal residue" evidence="3">
    <location>
        <position position="397"/>
    </location>
</feature>
<proteinExistence type="predicted"/>
<evidence type="ECO:0000256" key="1">
    <source>
        <dbReference type="SAM" id="Phobius"/>
    </source>
</evidence>
<organism evidence="3 4">
    <name type="scientific">Bucco capensis</name>
    <name type="common">collared puffbird</name>
    <dbReference type="NCBI Taxonomy" id="135168"/>
    <lineage>
        <taxon>Eukaryota</taxon>
        <taxon>Metazoa</taxon>
        <taxon>Chordata</taxon>
        <taxon>Craniata</taxon>
        <taxon>Vertebrata</taxon>
        <taxon>Euteleostomi</taxon>
        <taxon>Archelosauria</taxon>
        <taxon>Archosauria</taxon>
        <taxon>Dinosauria</taxon>
        <taxon>Saurischia</taxon>
        <taxon>Theropoda</taxon>
        <taxon>Coelurosauria</taxon>
        <taxon>Aves</taxon>
        <taxon>Neognathae</taxon>
        <taxon>Neoaves</taxon>
        <taxon>Telluraves</taxon>
        <taxon>Coraciimorphae</taxon>
        <taxon>Piciformes</taxon>
        <taxon>Bucconidae</taxon>
        <taxon>Bucco</taxon>
    </lineage>
</organism>
<dbReference type="InterPro" id="IPR007110">
    <property type="entry name" value="Ig-like_dom"/>
</dbReference>
<dbReference type="SMART" id="SM00409">
    <property type="entry name" value="IG"/>
    <property type="match status" value="2"/>
</dbReference>
<dbReference type="InterPro" id="IPR015274">
    <property type="entry name" value="CD4-extracel"/>
</dbReference>
<dbReference type="InterPro" id="IPR021963">
    <property type="entry name" value="Tcell_CD4_Cterm"/>
</dbReference>
<dbReference type="Gene3D" id="2.60.40.10">
    <property type="entry name" value="Immunoglobulins"/>
    <property type="match status" value="2"/>
</dbReference>
<dbReference type="OrthoDB" id="8657369at2759"/>
<sequence length="397" mass="44874">RAEIDSHTKHLKVSHLRLSDAGDYTCRWDGSPTVTISLHVIELTISSEGHCLPDESLVLTLNSSLSLPDLKITLFNSHGDTVRPELSPHKSHRSYIMELKELKARDSGTWKCHVHSASPFINQNISFDVKVLGFQTPAFKREYATVDGTITLSWHLNFQQITWRKAFTGHLNWKQTQSASTQELLGFKVTEQGEKHETIKSSHFQLELPESKTQSAIEVKLPRIHVNYSGHYQCQLAYNGRYVQSTIELLVMEASANPVGPLLRGTEMILTCQVLSSLPPNAYLRWERVNGTVKDIKESKQHEGKVEVTISAAGLWNCHLIEGNDIKISLKYLVEEAPTWMSYVVTGASIAGSVLLFGLACLCIIHGVRWQRRRQRAKRMAQARQHLLENKTCQCEQ</sequence>
<dbReference type="PANTHER" id="PTHR11422">
    <property type="entry name" value="T-CELL SURFACE GLYCOPROTEIN CD4"/>
    <property type="match status" value="1"/>
</dbReference>
<gene>
    <name evidence="3" type="primary">Cd4</name>
    <name evidence="3" type="ORF">BUCCAP_R01886</name>
</gene>
<reference evidence="3 4" key="1">
    <citation type="submission" date="2019-09" db="EMBL/GenBank/DDBJ databases">
        <title>Bird 10,000 Genomes (B10K) Project - Family phase.</title>
        <authorList>
            <person name="Zhang G."/>
        </authorList>
    </citation>
    <scope>NUCLEOTIDE SEQUENCE [LARGE SCALE GENOMIC DNA]</scope>
    <source>
        <strain evidence="3">B10K-DU-001-16</strain>
        <tissue evidence="3">Muscle</tissue>
    </source>
</reference>